<name>A0AAN6SQZ0_9PEZI</name>
<dbReference type="EMBL" id="MU854391">
    <property type="protein sequence ID" value="KAK4039829.1"/>
    <property type="molecule type" value="Genomic_DNA"/>
</dbReference>
<dbReference type="AlphaFoldDB" id="A0AAN6SQZ0"/>
<gene>
    <name evidence="2" type="ORF">C8A01DRAFT_46789</name>
</gene>
<protein>
    <recommendedName>
        <fullName evidence="1">GED domain-containing protein</fullName>
    </recommendedName>
</protein>
<proteinExistence type="predicted"/>
<keyword evidence="3" id="KW-1185">Reference proteome</keyword>
<accession>A0AAN6SQZ0</accession>
<organism evidence="2 3">
    <name type="scientific">Parachaetomium inaequale</name>
    <dbReference type="NCBI Taxonomy" id="2588326"/>
    <lineage>
        <taxon>Eukaryota</taxon>
        <taxon>Fungi</taxon>
        <taxon>Dikarya</taxon>
        <taxon>Ascomycota</taxon>
        <taxon>Pezizomycotina</taxon>
        <taxon>Sordariomycetes</taxon>
        <taxon>Sordariomycetidae</taxon>
        <taxon>Sordariales</taxon>
        <taxon>Chaetomiaceae</taxon>
        <taxon>Parachaetomium</taxon>
    </lineage>
</organism>
<evidence type="ECO:0000313" key="3">
    <source>
        <dbReference type="Proteomes" id="UP001303115"/>
    </source>
</evidence>
<evidence type="ECO:0000313" key="2">
    <source>
        <dbReference type="EMBL" id="KAK4039829.1"/>
    </source>
</evidence>
<feature type="domain" description="GED" evidence="1">
    <location>
        <begin position="967"/>
        <end position="1055"/>
    </location>
</feature>
<reference evidence="3" key="1">
    <citation type="journal article" date="2023" name="Mol. Phylogenet. Evol.">
        <title>Genome-scale phylogeny and comparative genomics of the fungal order Sordariales.</title>
        <authorList>
            <person name="Hensen N."/>
            <person name="Bonometti L."/>
            <person name="Westerberg I."/>
            <person name="Brannstrom I.O."/>
            <person name="Guillou S."/>
            <person name="Cros-Aarteil S."/>
            <person name="Calhoun S."/>
            <person name="Haridas S."/>
            <person name="Kuo A."/>
            <person name="Mondo S."/>
            <person name="Pangilinan J."/>
            <person name="Riley R."/>
            <person name="LaButti K."/>
            <person name="Andreopoulos B."/>
            <person name="Lipzen A."/>
            <person name="Chen C."/>
            <person name="Yan M."/>
            <person name="Daum C."/>
            <person name="Ng V."/>
            <person name="Clum A."/>
            <person name="Steindorff A."/>
            <person name="Ohm R.A."/>
            <person name="Martin F."/>
            <person name="Silar P."/>
            <person name="Natvig D.O."/>
            <person name="Lalanne C."/>
            <person name="Gautier V."/>
            <person name="Ament-Velasquez S.L."/>
            <person name="Kruys A."/>
            <person name="Hutchinson M.I."/>
            <person name="Powell A.J."/>
            <person name="Barry K."/>
            <person name="Miller A.N."/>
            <person name="Grigoriev I.V."/>
            <person name="Debuchy R."/>
            <person name="Gladieux P."/>
            <person name="Hiltunen Thoren M."/>
            <person name="Johannesson H."/>
        </authorList>
    </citation>
    <scope>NUCLEOTIDE SEQUENCE [LARGE SCALE GENOMIC DNA]</scope>
    <source>
        <strain evidence="3">CBS 284.82</strain>
    </source>
</reference>
<sequence>MPTLTSEEVRLREDLCRKYRILTLQQVHELGNRKYDTYTDSPVQGDYEPWRTERKSMATVLTQIAARFHRRNESSWRHACEPIILGRLSAEVCCLEAVGLNQIFNYRADEQVNHDPDVHKDLKKKESPDRIYGLRQTRNIENLLNDTVKRLHESEGGLDGTQVQELLGQPIQQSGDRQLFPFLVLEAKSGTSGSDWHSIQMQTAFSIRTFLATQNRLRAATGPHSRWQSGPLVWFFSNRGEDWRLCAAYVEQGLKRSHTVGTTDYRVVDVWRGSILTLDGALQLLLLVDYIFDWARDIYREDIIRELRVLASGDNDAASVVGTDIDIYSYCHLDPFDRISEGGSEDDAFVRYTEALESFRALDSEMGAVRHATFVESRYCCVFITRDNVQTLVQSTRPTIVQQLCRLILRELNQRNPIRMDQQTLRNIEEEWTGTSRLSGAHQGTQPDLYTAMTSTVYLDADWHQVRELFAITIARDAWPAIIAAAGLKNKKRIVELSPPELVECDTDSVLKQIKRLRAGSPQQLLLSAITRRAVRISQEHDQSKPPKCQVQEDDGVVHGVVNFIYKSYKKGTLEPQEPFLRLSKRSELQHTLQFTVKPFSVSELQDTLRFTIEPFNLFKHHTDQTQHTLQTSSDGCVLLSATRRRPSVEEPGANFCVYLIGDDGRAPEIQTLGPLVRKAFETLDVYHTARGDLSSTTISKVAETPPDSWRRLWNIEMAYGVYSDGPGLVSLCKWLKEQDADPLTQGSARDPHACGSRLHQRNLLAWREPGLLCKNIWERAFLLYKLSTTEIAYWRRAAKERKENGISCCECCAATGDHKICSSCERVLQDKSWYQWYKNALRGEKTFEVRTLEGDEVTARLRAIEKKSAYPEVYVMGEWRDEHWAMSLDFYEELDQPFESIGELCEQLTRFKAFCDNPQSQPSRKRKSLQETATALHHGNVRGWWLSKTALNQAVLTKSGNVDYVCKDVHDILRSYYDVSCKRFVDLVCQYAVYHFLLDSEGSPLRLFDTKFVLGLSDETFEAIAGDDATVMVERERLGLEVKSLKAAIAILYS</sequence>
<dbReference type="Proteomes" id="UP001303115">
    <property type="component" value="Unassembled WGS sequence"/>
</dbReference>
<evidence type="ECO:0000259" key="1">
    <source>
        <dbReference type="PROSITE" id="PS51388"/>
    </source>
</evidence>
<dbReference type="InterPro" id="IPR020850">
    <property type="entry name" value="GED_dom"/>
</dbReference>
<dbReference type="PROSITE" id="PS51388">
    <property type="entry name" value="GED"/>
    <property type="match status" value="1"/>
</dbReference>
<comment type="caution">
    <text evidence="2">The sequence shown here is derived from an EMBL/GenBank/DDBJ whole genome shotgun (WGS) entry which is preliminary data.</text>
</comment>